<keyword evidence="1" id="KW-0812">Transmembrane</keyword>
<dbReference type="Proteomes" id="UP000799441">
    <property type="component" value="Unassembled WGS sequence"/>
</dbReference>
<keyword evidence="1" id="KW-1133">Transmembrane helix</keyword>
<keyword evidence="1" id="KW-0472">Membrane</keyword>
<dbReference type="OrthoDB" id="2016523at2759"/>
<dbReference type="AlphaFoldDB" id="A0A9P4QJH9"/>
<evidence type="ECO:0008006" key="4">
    <source>
        <dbReference type="Google" id="ProtNLM"/>
    </source>
</evidence>
<gene>
    <name evidence="2" type="ORF">K431DRAFT_316965</name>
</gene>
<accession>A0A9P4QJH9</accession>
<evidence type="ECO:0000313" key="3">
    <source>
        <dbReference type="Proteomes" id="UP000799441"/>
    </source>
</evidence>
<dbReference type="PANTHER" id="PTHR31410">
    <property type="entry name" value="TRANSMEMBRANE PROTEIN 246"/>
    <property type="match status" value="1"/>
</dbReference>
<dbReference type="InterPro" id="IPR029675">
    <property type="entry name" value="PGAP4"/>
</dbReference>
<protein>
    <recommendedName>
        <fullName evidence="4">Integral membrane protein</fullName>
    </recommendedName>
</protein>
<sequence length="425" mass="48368">MLLPRPLYTHPRTVAVSAFILLYVCAVQYFYRVSARDPSSVFFNPKIGFQRIYSDVREAQADRFIHEENKTPKWVPGIKSQKPELCVGIAGVQREGVHYFSSAVGSLLDGLSPEERSRLYLAVMIAQSNATKHEAWPEAWLHDLPDELFTYSDLSELQQSRLLHVEATDKNFDFKILIDYVLMLNACLNTKAPYILILEDDVLALDGWFHRAMQAIHELERKPEFKRSLYVRLFYTDKYLGWNSEQWPRYLSWSIVTEFAVLAGLLGLRKIGFSRYLSVGVIFLALAVFTPASILLFFAAGRLTVAPPGHGLTRMDSYGCCSQALLYPRAQVPHLVTYIEEQKKGKVDVLVEKYANLEEKARWAWSPGLFQHVGTKSASRKAGTGNAKWGLPATASIWNFRFEQNNAEALRAEHEGFVHALKGNW</sequence>
<dbReference type="GO" id="GO:0006506">
    <property type="term" value="P:GPI anchor biosynthetic process"/>
    <property type="evidence" value="ECO:0007669"/>
    <property type="project" value="InterPro"/>
</dbReference>
<proteinExistence type="predicted"/>
<dbReference type="PANTHER" id="PTHR31410:SF1">
    <property type="entry name" value="POST-GPI ATTACHMENT TO PROTEINS FACTOR 4"/>
    <property type="match status" value="1"/>
</dbReference>
<name>A0A9P4QJH9_9PEZI</name>
<dbReference type="CDD" id="cd22189">
    <property type="entry name" value="PGAP4-like_fungal"/>
    <property type="match status" value="1"/>
</dbReference>
<dbReference type="GO" id="GO:0016757">
    <property type="term" value="F:glycosyltransferase activity"/>
    <property type="evidence" value="ECO:0007669"/>
    <property type="project" value="InterPro"/>
</dbReference>
<dbReference type="EMBL" id="MU003765">
    <property type="protein sequence ID" value="KAF2726051.1"/>
    <property type="molecule type" value="Genomic_DNA"/>
</dbReference>
<feature type="transmembrane region" description="Helical" evidence="1">
    <location>
        <begin position="280"/>
        <end position="300"/>
    </location>
</feature>
<dbReference type="GO" id="GO:0000139">
    <property type="term" value="C:Golgi membrane"/>
    <property type="evidence" value="ECO:0007669"/>
    <property type="project" value="InterPro"/>
</dbReference>
<keyword evidence="3" id="KW-1185">Reference proteome</keyword>
<reference evidence="2" key="1">
    <citation type="journal article" date="2020" name="Stud. Mycol.">
        <title>101 Dothideomycetes genomes: a test case for predicting lifestyles and emergence of pathogens.</title>
        <authorList>
            <person name="Haridas S."/>
            <person name="Albert R."/>
            <person name="Binder M."/>
            <person name="Bloem J."/>
            <person name="Labutti K."/>
            <person name="Salamov A."/>
            <person name="Andreopoulos B."/>
            <person name="Baker S."/>
            <person name="Barry K."/>
            <person name="Bills G."/>
            <person name="Bluhm B."/>
            <person name="Cannon C."/>
            <person name="Castanera R."/>
            <person name="Culley D."/>
            <person name="Daum C."/>
            <person name="Ezra D."/>
            <person name="Gonzalez J."/>
            <person name="Henrissat B."/>
            <person name="Kuo A."/>
            <person name="Liang C."/>
            <person name="Lipzen A."/>
            <person name="Lutzoni F."/>
            <person name="Magnuson J."/>
            <person name="Mondo S."/>
            <person name="Nolan M."/>
            <person name="Ohm R."/>
            <person name="Pangilinan J."/>
            <person name="Park H.-J."/>
            <person name="Ramirez L."/>
            <person name="Alfaro M."/>
            <person name="Sun H."/>
            <person name="Tritt A."/>
            <person name="Yoshinaga Y."/>
            <person name="Zwiers L.-H."/>
            <person name="Turgeon B."/>
            <person name="Goodwin S."/>
            <person name="Spatafora J."/>
            <person name="Crous P."/>
            <person name="Grigoriev I."/>
        </authorList>
    </citation>
    <scope>NUCLEOTIDE SEQUENCE</scope>
    <source>
        <strain evidence="2">CBS 116435</strain>
    </source>
</reference>
<comment type="caution">
    <text evidence="2">The sequence shown here is derived from an EMBL/GenBank/DDBJ whole genome shotgun (WGS) entry which is preliminary data.</text>
</comment>
<organism evidence="2 3">
    <name type="scientific">Polychaeton citri CBS 116435</name>
    <dbReference type="NCBI Taxonomy" id="1314669"/>
    <lineage>
        <taxon>Eukaryota</taxon>
        <taxon>Fungi</taxon>
        <taxon>Dikarya</taxon>
        <taxon>Ascomycota</taxon>
        <taxon>Pezizomycotina</taxon>
        <taxon>Dothideomycetes</taxon>
        <taxon>Dothideomycetidae</taxon>
        <taxon>Capnodiales</taxon>
        <taxon>Capnodiaceae</taxon>
        <taxon>Polychaeton</taxon>
    </lineage>
</organism>
<evidence type="ECO:0000256" key="1">
    <source>
        <dbReference type="SAM" id="Phobius"/>
    </source>
</evidence>
<evidence type="ECO:0000313" key="2">
    <source>
        <dbReference type="EMBL" id="KAF2726051.1"/>
    </source>
</evidence>
<feature type="transmembrane region" description="Helical" evidence="1">
    <location>
        <begin position="12"/>
        <end position="31"/>
    </location>
</feature>